<dbReference type="InterPro" id="IPR046867">
    <property type="entry name" value="AldOxase/xan_DH_MoCoBD2"/>
</dbReference>
<reference evidence="3 4" key="1">
    <citation type="submission" date="2022-12" db="EMBL/GenBank/DDBJ databases">
        <title>Polyphasic characterization of Geotalea uranireducens NIT-SL11 newly isolated from a complex of sewage sludge and microbially reduced graphene oxide.</title>
        <authorList>
            <person name="Xie L."/>
            <person name="Yoshida N."/>
            <person name="Meng L."/>
        </authorList>
    </citation>
    <scope>NUCLEOTIDE SEQUENCE [LARGE SCALE GENOMIC DNA]</scope>
    <source>
        <strain evidence="3 4">NIT-SL11</strain>
    </source>
</reference>
<dbReference type="Pfam" id="PF20256">
    <property type="entry name" value="MoCoBD_2"/>
    <property type="match status" value="2"/>
</dbReference>
<dbReference type="PANTHER" id="PTHR47495">
    <property type="entry name" value="ALDEHYDE DEHYDROGENASE"/>
    <property type="match status" value="1"/>
</dbReference>
<dbReference type="Pfam" id="PF02738">
    <property type="entry name" value="MoCoBD_1"/>
    <property type="match status" value="1"/>
</dbReference>
<name>A0ABM8EKH5_9BACT</name>
<dbReference type="Gene3D" id="3.90.1170.50">
    <property type="entry name" value="Aldehyde oxidase/xanthine dehydrogenase, a/b hammerhead"/>
    <property type="match status" value="1"/>
</dbReference>
<evidence type="ECO:0000313" key="4">
    <source>
        <dbReference type="Proteomes" id="UP001317705"/>
    </source>
</evidence>
<keyword evidence="1" id="KW-0411">Iron-sulfur</keyword>
<dbReference type="SUPFAM" id="SSF56003">
    <property type="entry name" value="Molybdenum cofactor-binding domain"/>
    <property type="match status" value="2"/>
</dbReference>
<protein>
    <submittedName>
        <fullName evidence="3">Aldehyde dehydrogenase</fullName>
    </submittedName>
</protein>
<dbReference type="Proteomes" id="UP001317705">
    <property type="component" value="Chromosome"/>
</dbReference>
<feature type="domain" description="Aldehyde oxidase/xanthine dehydrogenase a/b hammerhead" evidence="2">
    <location>
        <begin position="204"/>
        <end position="293"/>
    </location>
</feature>
<dbReference type="PIRSF" id="PIRSF036389">
    <property type="entry name" value="IOR_B"/>
    <property type="match status" value="1"/>
</dbReference>
<evidence type="ECO:0000313" key="3">
    <source>
        <dbReference type="EMBL" id="BDV42931.1"/>
    </source>
</evidence>
<keyword evidence="4" id="KW-1185">Reference proteome</keyword>
<dbReference type="InterPro" id="IPR008274">
    <property type="entry name" value="AldOxase/xan_DH_MoCoBD1"/>
</dbReference>
<dbReference type="InterPro" id="IPR052516">
    <property type="entry name" value="N-heterocyclic_Hydroxylase"/>
</dbReference>
<organism evidence="3 4">
    <name type="scientific">Geotalea uraniireducens</name>
    <dbReference type="NCBI Taxonomy" id="351604"/>
    <lineage>
        <taxon>Bacteria</taxon>
        <taxon>Pseudomonadati</taxon>
        <taxon>Thermodesulfobacteriota</taxon>
        <taxon>Desulfuromonadia</taxon>
        <taxon>Geobacterales</taxon>
        <taxon>Geobacteraceae</taxon>
        <taxon>Geotalea</taxon>
    </lineage>
</organism>
<dbReference type="InterPro" id="IPR000674">
    <property type="entry name" value="Ald_Oxase/Xan_DH_a/b"/>
</dbReference>
<sequence>MSDVFIVSRRGFLKATFSAGALILCARLFPGRALEALAADDEWSPGVYLGIEPDGTVIIIAHRSEMGTGIRTALPMVAADELEADWGRVRVEQALGDPKYGDQNTDGSKSIRDFYAVFRQAGATARLMLERAAATKWGVPVAECRARNHQVVDTGGRALGFGELVALARKQPVPAATELRLKSPGEFRYIGKGVPIVDLDAICTGQAVYGIDARLPGMVHASIERSPVLGGRLKSHDDRAARKVRGVHGTVVIEPATPPYGFQALGGVAVIADNSWAALQGRQKLKIVWEPGANAGYDSAAFKESLLATVRRPQQVVRNIGDVDAVFAKGGAVHEAEYYVPHLAHATMEPPAAVADYRDGTVTIWTATQNPQAVQETVGKALGIAREKVFCHVTLLGGGFGRKSKPDYVAEAAILAKKLGKPVRVTWSREDDIRHDYYHTVAAMYLKAATDGRGKPTAWLQRCAFPPIPSTFDVNAVHGSTGELSQGWLDVPFAIANLRAENGPAKNHVRIGWFRSVANIYHAFAVQSFVDELAAAAGRDRIDYFLDLLGPPRTIDFKAEGTTYANYGMPLDLYPWETGRLRRVVELVAEKSGWAQRRPEKGRALGFAAHRSFLSYIAVVVDVRVDARGRISIPRIDVAVDAGRVVHPERVRAQFEGAAVFAASLALMGEITAAKGRIQQSNYDDYPVARINEAPYETHVHLVPGDGLPTGVGEPGVPPIAPAICNALFAITGKRIRQLPIKNTTLI</sequence>
<evidence type="ECO:0000256" key="1">
    <source>
        <dbReference type="ARBA" id="ARBA00023014"/>
    </source>
</evidence>
<dbReference type="RefSeq" id="WP_282003665.1">
    <property type="nucleotide sequence ID" value="NZ_AP027151.1"/>
</dbReference>
<keyword evidence="1" id="KW-0408">Iron</keyword>
<gene>
    <name evidence="3" type="ORF">GURASL_18540</name>
</gene>
<dbReference type="InterPro" id="IPR037165">
    <property type="entry name" value="AldOxase/xan_DH_Mopterin-bd_sf"/>
</dbReference>
<proteinExistence type="predicted"/>
<keyword evidence="1" id="KW-0479">Metal-binding</keyword>
<accession>A0ABM8EKH5</accession>
<dbReference type="Gene3D" id="3.30.365.10">
    <property type="entry name" value="Aldehyde oxidase/xanthine dehydrogenase, molybdopterin binding domain"/>
    <property type="match status" value="4"/>
</dbReference>
<dbReference type="PANTHER" id="PTHR47495:SF3">
    <property type="entry name" value="BLR6219 PROTEIN"/>
    <property type="match status" value="1"/>
</dbReference>
<dbReference type="EMBL" id="AP027151">
    <property type="protein sequence ID" value="BDV42931.1"/>
    <property type="molecule type" value="Genomic_DNA"/>
</dbReference>
<dbReference type="SMART" id="SM01008">
    <property type="entry name" value="Ald_Xan_dh_C"/>
    <property type="match status" value="1"/>
</dbReference>
<dbReference type="InterPro" id="IPR006311">
    <property type="entry name" value="TAT_signal"/>
</dbReference>
<dbReference type="PROSITE" id="PS51318">
    <property type="entry name" value="TAT"/>
    <property type="match status" value="1"/>
</dbReference>
<evidence type="ECO:0000259" key="2">
    <source>
        <dbReference type="SMART" id="SM01008"/>
    </source>
</evidence>
<dbReference type="InterPro" id="IPR012368">
    <property type="entry name" value="OxRdtase_Mopterin-bd_su_IorB"/>
</dbReference>